<keyword evidence="5" id="KW-0812">Transmembrane</keyword>
<dbReference type="SUPFAM" id="SSF51735">
    <property type="entry name" value="NAD(P)-binding Rossmann-fold domains"/>
    <property type="match status" value="1"/>
</dbReference>
<reference evidence="7 8" key="1">
    <citation type="submission" date="2018-07" db="EMBL/GenBank/DDBJ databases">
        <title>Genomic Encyclopedia of Type Strains, Phase III (KMG-III): the genomes of soil and plant-associated and newly described type strains.</title>
        <authorList>
            <person name="Whitman W."/>
        </authorList>
    </citation>
    <scope>NUCLEOTIDE SEQUENCE [LARGE SCALE GENOMIC DNA]</scope>
    <source>
        <strain evidence="7 8">CECT 7506</strain>
    </source>
</reference>
<dbReference type="GO" id="GO:0070403">
    <property type="term" value="F:NAD+ binding"/>
    <property type="evidence" value="ECO:0007669"/>
    <property type="project" value="InterPro"/>
</dbReference>
<evidence type="ECO:0000256" key="5">
    <source>
        <dbReference type="SAM" id="Phobius"/>
    </source>
</evidence>
<dbReference type="PANTHER" id="PTHR43078">
    <property type="entry name" value="UDP-GLUCURONIC ACID DECARBOXYLASE-RELATED"/>
    <property type="match status" value="1"/>
</dbReference>
<sequence length="374" mass="42584">MEGLEGLSCKQQNVMNRRPWDNPVIREDLSYMLQKFGKAERFAGRTIVITGGGGFIGYYLILFFLYMVDNGTPIRHLFILDRFIRGKPEWLMELESDDWPLTVKDFDVTVDPFEFYGEADYLLHMASIASPTYYRRFPLETLEANVFGLKRLLDSCRTANSKGILFFSSSEVYGNPDPSAIPTPETYNGNVPTVGPRACYDESKRFGETLCHLYNQVHQLPIRIVRPFNNFGPGLHLDDRRISSDFARAIVRGEDIEIYSSGQPTRTYCYIADAIVGYLLALTYDRFEIFNIGSDSQEISAADMAALFSECARELTGKVTPIRYYVSEDVQYLTDNPERRCPDIGKARKLLGFDPVIPLKEGVLRYLQLHGVGE</sequence>
<dbReference type="EMBL" id="QPJD01000013">
    <property type="protein sequence ID" value="RCW43489.1"/>
    <property type="molecule type" value="Genomic_DNA"/>
</dbReference>
<organism evidence="7 8">
    <name type="scientific">Paenibacillus prosopidis</name>
    <dbReference type="NCBI Taxonomy" id="630520"/>
    <lineage>
        <taxon>Bacteria</taxon>
        <taxon>Bacillati</taxon>
        <taxon>Bacillota</taxon>
        <taxon>Bacilli</taxon>
        <taxon>Bacillales</taxon>
        <taxon>Paenibacillaceae</taxon>
        <taxon>Paenibacillus</taxon>
    </lineage>
</organism>
<evidence type="ECO:0000313" key="7">
    <source>
        <dbReference type="EMBL" id="RCW43489.1"/>
    </source>
</evidence>
<dbReference type="GO" id="GO:0042732">
    <property type="term" value="P:D-xylose metabolic process"/>
    <property type="evidence" value="ECO:0007669"/>
    <property type="project" value="InterPro"/>
</dbReference>
<dbReference type="InterPro" id="IPR001509">
    <property type="entry name" value="Epimerase_deHydtase"/>
</dbReference>
<keyword evidence="3" id="KW-0520">NAD</keyword>
<evidence type="ECO:0000256" key="1">
    <source>
        <dbReference type="ARBA" id="ARBA00001911"/>
    </source>
</evidence>
<evidence type="ECO:0000256" key="2">
    <source>
        <dbReference type="ARBA" id="ARBA00022793"/>
    </source>
</evidence>
<keyword evidence="8" id="KW-1185">Reference proteome</keyword>
<keyword evidence="4" id="KW-0456">Lyase</keyword>
<dbReference type="AlphaFoldDB" id="A0A368VP36"/>
<proteinExistence type="predicted"/>
<dbReference type="Pfam" id="PF01370">
    <property type="entry name" value="Epimerase"/>
    <property type="match status" value="1"/>
</dbReference>
<dbReference type="InterPro" id="IPR044516">
    <property type="entry name" value="UXS-like"/>
</dbReference>
<name>A0A368VP36_9BACL</name>
<dbReference type="InterPro" id="IPR036291">
    <property type="entry name" value="NAD(P)-bd_dom_sf"/>
</dbReference>
<accession>A0A368VP36</accession>
<dbReference type="Proteomes" id="UP000252415">
    <property type="component" value="Unassembled WGS sequence"/>
</dbReference>
<dbReference type="GO" id="GO:0005737">
    <property type="term" value="C:cytoplasm"/>
    <property type="evidence" value="ECO:0007669"/>
    <property type="project" value="TreeGrafter"/>
</dbReference>
<gene>
    <name evidence="7" type="ORF">DFP97_113162</name>
</gene>
<evidence type="ECO:0000256" key="4">
    <source>
        <dbReference type="ARBA" id="ARBA00023239"/>
    </source>
</evidence>
<feature type="domain" description="NAD-dependent epimerase/dehydratase" evidence="6">
    <location>
        <begin position="47"/>
        <end position="293"/>
    </location>
</feature>
<protein>
    <submittedName>
        <fullName evidence="7">UDP-glucuronate decarboxylase</fullName>
    </submittedName>
</protein>
<feature type="transmembrane region" description="Helical" evidence="5">
    <location>
        <begin position="42"/>
        <end position="68"/>
    </location>
</feature>
<comment type="cofactor">
    <cofactor evidence="1">
        <name>NAD(+)</name>
        <dbReference type="ChEBI" id="CHEBI:57540"/>
    </cofactor>
</comment>
<evidence type="ECO:0000313" key="8">
    <source>
        <dbReference type="Proteomes" id="UP000252415"/>
    </source>
</evidence>
<evidence type="ECO:0000259" key="6">
    <source>
        <dbReference type="Pfam" id="PF01370"/>
    </source>
</evidence>
<comment type="caution">
    <text evidence="7">The sequence shown here is derived from an EMBL/GenBank/DDBJ whole genome shotgun (WGS) entry which is preliminary data.</text>
</comment>
<keyword evidence="5" id="KW-1133">Transmembrane helix</keyword>
<dbReference type="RefSeq" id="WP_220271181.1">
    <property type="nucleotide sequence ID" value="NZ_QPJD01000013.1"/>
</dbReference>
<dbReference type="GO" id="GO:0048040">
    <property type="term" value="F:UDP-glucuronate decarboxylase activity"/>
    <property type="evidence" value="ECO:0007669"/>
    <property type="project" value="TreeGrafter"/>
</dbReference>
<dbReference type="PANTHER" id="PTHR43078:SF6">
    <property type="entry name" value="UDP-GLUCURONIC ACID DECARBOXYLASE 1"/>
    <property type="match status" value="1"/>
</dbReference>
<keyword evidence="5" id="KW-0472">Membrane</keyword>
<dbReference type="Gene3D" id="3.40.50.720">
    <property type="entry name" value="NAD(P)-binding Rossmann-like Domain"/>
    <property type="match status" value="1"/>
</dbReference>
<keyword evidence="2" id="KW-0210">Decarboxylase</keyword>
<evidence type="ECO:0000256" key="3">
    <source>
        <dbReference type="ARBA" id="ARBA00023027"/>
    </source>
</evidence>